<comment type="caution">
    <text evidence="1">The sequence shown here is derived from an EMBL/GenBank/DDBJ whole genome shotgun (WGS) entry which is preliminary data.</text>
</comment>
<accession>A0A059FZ44</accession>
<name>A0A059FZ44_9PROT</name>
<dbReference type="AlphaFoldDB" id="A0A059FZ44"/>
<gene>
    <name evidence="1" type="ORF">HHI_03137</name>
</gene>
<sequence>MPETREGSLRRFFQQYAKASLDGDTATVAASYAPTYIESSPTSFAAWKVDDAYRKALDERHAVMHGDLGLEGLDIELQSIEEVAPSHYLVTANRKMAFARGKSGPVTSAFPVTYVVKVSPKPEILAYMSRESEEAVMRRDGVI</sequence>
<dbReference type="Proteomes" id="UP000025061">
    <property type="component" value="Unassembled WGS sequence"/>
</dbReference>
<evidence type="ECO:0000313" key="1">
    <source>
        <dbReference type="EMBL" id="KCZ95732.1"/>
    </source>
</evidence>
<reference evidence="1 2" key="1">
    <citation type="submission" date="2013-04" db="EMBL/GenBank/DDBJ databases">
        <title>Hyphomonas hirschiana VP5 Genome Sequencing.</title>
        <authorList>
            <person name="Lai Q."/>
            <person name="Shao Z."/>
        </authorList>
    </citation>
    <scope>NUCLEOTIDE SEQUENCE [LARGE SCALE GENOMIC DNA]</scope>
    <source>
        <strain evidence="1 2">VP5</strain>
    </source>
</reference>
<keyword evidence="2" id="KW-1185">Reference proteome</keyword>
<dbReference type="OrthoDB" id="667202at2"/>
<proteinExistence type="predicted"/>
<protein>
    <recommendedName>
        <fullName evidence="3">SnoaL-like domain-containing protein</fullName>
    </recommendedName>
</protein>
<organism evidence="1 2">
    <name type="scientific">Hyphomonas hirschiana VP5</name>
    <dbReference type="NCBI Taxonomy" id="1280951"/>
    <lineage>
        <taxon>Bacteria</taxon>
        <taxon>Pseudomonadati</taxon>
        <taxon>Pseudomonadota</taxon>
        <taxon>Alphaproteobacteria</taxon>
        <taxon>Hyphomonadales</taxon>
        <taxon>Hyphomonadaceae</taxon>
        <taxon>Hyphomonas</taxon>
    </lineage>
</organism>
<evidence type="ECO:0008006" key="3">
    <source>
        <dbReference type="Google" id="ProtNLM"/>
    </source>
</evidence>
<evidence type="ECO:0000313" key="2">
    <source>
        <dbReference type="Proteomes" id="UP000025061"/>
    </source>
</evidence>
<dbReference type="PATRIC" id="fig|1280951.3.peg.633"/>
<dbReference type="EMBL" id="ARYI01000002">
    <property type="protein sequence ID" value="KCZ95732.1"/>
    <property type="molecule type" value="Genomic_DNA"/>
</dbReference>
<dbReference type="RefSeq" id="WP_011646333.1">
    <property type="nucleotide sequence ID" value="NZ_ARYI01000002.1"/>
</dbReference>